<feature type="transmembrane region" description="Helical" evidence="1">
    <location>
        <begin position="33"/>
        <end position="53"/>
    </location>
</feature>
<keyword evidence="1" id="KW-1133">Transmembrane helix</keyword>
<sequence length="166" mass="17522">MTEKLPDVPPAYRLPPVVAYQPPPPPARKRTGLIILASVLGALLAAGGAFVVFRAAPRDSAPPTVAAPAEPAATGLEALPADAESRLTSATDGASTSIHFTNETADPVTIMWLGYDRKRVFYTELPPGQGYDQQTYTGHVWVVTRADGTAIAVFQATAEPARATIR</sequence>
<protein>
    <recommendedName>
        <fullName evidence="2">von Hippel-Lindau disease tumour suppressor beta domain-containing protein</fullName>
    </recommendedName>
</protein>
<gene>
    <name evidence="3" type="ORF">BJY16_006646</name>
</gene>
<evidence type="ECO:0000313" key="3">
    <source>
        <dbReference type="EMBL" id="MBB4743187.1"/>
    </source>
</evidence>
<dbReference type="InterPro" id="IPR036208">
    <property type="entry name" value="VHL_sf"/>
</dbReference>
<dbReference type="EMBL" id="JACHNB010000001">
    <property type="protein sequence ID" value="MBB4743187.1"/>
    <property type="molecule type" value="Genomic_DNA"/>
</dbReference>
<keyword evidence="1" id="KW-0472">Membrane</keyword>
<name>A0A7W7H3G7_9ACTN</name>
<dbReference type="InterPro" id="IPR037140">
    <property type="entry name" value="VHL_beta_dom_sf"/>
</dbReference>
<evidence type="ECO:0000256" key="1">
    <source>
        <dbReference type="SAM" id="Phobius"/>
    </source>
</evidence>
<feature type="domain" description="von Hippel-Lindau disease tumour suppressor beta" evidence="2">
    <location>
        <begin position="94"/>
        <end position="147"/>
    </location>
</feature>
<accession>A0A7W7H3G7</accession>
<dbReference type="Pfam" id="PF01847">
    <property type="entry name" value="VHL"/>
    <property type="match status" value="1"/>
</dbReference>
<reference evidence="3 4" key="1">
    <citation type="submission" date="2020-08" db="EMBL/GenBank/DDBJ databases">
        <title>Sequencing the genomes of 1000 actinobacteria strains.</title>
        <authorList>
            <person name="Klenk H.-P."/>
        </authorList>
    </citation>
    <scope>NUCLEOTIDE SEQUENCE [LARGE SCALE GENOMIC DNA]</scope>
    <source>
        <strain evidence="3 4">DSM 45809</strain>
    </source>
</reference>
<dbReference type="Gene3D" id="2.60.40.780">
    <property type="entry name" value="von Hippel-Lindau disease tumour suppressor, beta domain"/>
    <property type="match status" value="1"/>
</dbReference>
<dbReference type="SUPFAM" id="SSF49468">
    <property type="entry name" value="VHL"/>
    <property type="match status" value="1"/>
</dbReference>
<dbReference type="AlphaFoldDB" id="A0A7W7H3G7"/>
<organism evidence="3 4">
    <name type="scientific">Actinoplanes octamycinicus</name>
    <dbReference type="NCBI Taxonomy" id="135948"/>
    <lineage>
        <taxon>Bacteria</taxon>
        <taxon>Bacillati</taxon>
        <taxon>Actinomycetota</taxon>
        <taxon>Actinomycetes</taxon>
        <taxon>Micromonosporales</taxon>
        <taxon>Micromonosporaceae</taxon>
        <taxon>Actinoplanes</taxon>
    </lineage>
</organism>
<comment type="caution">
    <text evidence="3">The sequence shown here is derived from an EMBL/GenBank/DDBJ whole genome shotgun (WGS) entry which is preliminary data.</text>
</comment>
<keyword evidence="4" id="KW-1185">Reference proteome</keyword>
<dbReference type="Proteomes" id="UP000546162">
    <property type="component" value="Unassembled WGS sequence"/>
</dbReference>
<evidence type="ECO:0000259" key="2">
    <source>
        <dbReference type="Pfam" id="PF01847"/>
    </source>
</evidence>
<keyword evidence="1" id="KW-0812">Transmembrane</keyword>
<dbReference type="RefSeq" id="WP_185043488.1">
    <property type="nucleotide sequence ID" value="NZ_BAABFG010000005.1"/>
</dbReference>
<evidence type="ECO:0000313" key="4">
    <source>
        <dbReference type="Proteomes" id="UP000546162"/>
    </source>
</evidence>
<dbReference type="InterPro" id="IPR024053">
    <property type="entry name" value="VHL_beta_dom"/>
</dbReference>
<proteinExistence type="predicted"/>